<dbReference type="PROSITE" id="PS00893">
    <property type="entry name" value="NUDIX_BOX"/>
    <property type="match status" value="1"/>
</dbReference>
<evidence type="ECO:0000259" key="4">
    <source>
        <dbReference type="PROSITE" id="PS51462"/>
    </source>
</evidence>
<gene>
    <name evidence="5" type="ORF">COX83_01780</name>
</gene>
<dbReference type="InterPro" id="IPR020476">
    <property type="entry name" value="Nudix_hydrolase"/>
</dbReference>
<comment type="caution">
    <text evidence="5">The sequence shown here is derived from an EMBL/GenBank/DDBJ whole genome shotgun (WGS) entry which is preliminary data.</text>
</comment>
<evidence type="ECO:0000256" key="1">
    <source>
        <dbReference type="ARBA" id="ARBA00001946"/>
    </source>
</evidence>
<keyword evidence="2 3" id="KW-0378">Hydrolase</keyword>
<dbReference type="Pfam" id="PF00293">
    <property type="entry name" value="NUDIX"/>
    <property type="match status" value="1"/>
</dbReference>
<comment type="similarity">
    <text evidence="3">Belongs to the Nudix hydrolase family.</text>
</comment>
<organism evidence="5 6">
    <name type="scientific">Candidatus Magasanikbacteria bacterium CG_4_10_14_0_2_um_filter_41_31</name>
    <dbReference type="NCBI Taxonomy" id="1974639"/>
    <lineage>
        <taxon>Bacteria</taxon>
        <taxon>Candidatus Magasanikiibacteriota</taxon>
    </lineage>
</organism>
<evidence type="ECO:0000313" key="5">
    <source>
        <dbReference type="EMBL" id="PIZ93487.1"/>
    </source>
</evidence>
<dbReference type="PRINTS" id="PR00502">
    <property type="entry name" value="NUDIXFAMILY"/>
</dbReference>
<dbReference type="InterPro" id="IPR000086">
    <property type="entry name" value="NUDIX_hydrolase_dom"/>
</dbReference>
<dbReference type="Proteomes" id="UP000230078">
    <property type="component" value="Unassembled WGS sequence"/>
</dbReference>
<dbReference type="SUPFAM" id="SSF55811">
    <property type="entry name" value="Nudix"/>
    <property type="match status" value="1"/>
</dbReference>
<dbReference type="PANTHER" id="PTHR43046:SF14">
    <property type="entry name" value="MUTT_NUDIX FAMILY PROTEIN"/>
    <property type="match status" value="1"/>
</dbReference>
<evidence type="ECO:0000256" key="3">
    <source>
        <dbReference type="RuleBase" id="RU003476"/>
    </source>
</evidence>
<dbReference type="EMBL" id="PFPI01000024">
    <property type="protein sequence ID" value="PIZ93487.1"/>
    <property type="molecule type" value="Genomic_DNA"/>
</dbReference>
<dbReference type="AlphaFoldDB" id="A0A2M7V4K1"/>
<feature type="domain" description="Nudix hydrolase" evidence="4">
    <location>
        <begin position="9"/>
        <end position="135"/>
    </location>
</feature>
<dbReference type="InterPro" id="IPR015797">
    <property type="entry name" value="NUDIX_hydrolase-like_dom_sf"/>
</dbReference>
<dbReference type="PANTHER" id="PTHR43046">
    <property type="entry name" value="GDP-MANNOSE MANNOSYL HYDROLASE"/>
    <property type="match status" value="1"/>
</dbReference>
<dbReference type="InterPro" id="IPR020084">
    <property type="entry name" value="NUDIX_hydrolase_CS"/>
</dbReference>
<name>A0A2M7V4K1_9BACT</name>
<evidence type="ECO:0000256" key="2">
    <source>
        <dbReference type="ARBA" id="ARBA00022801"/>
    </source>
</evidence>
<dbReference type="Gene3D" id="3.90.79.10">
    <property type="entry name" value="Nucleoside Triphosphate Pyrophosphohydrolase"/>
    <property type="match status" value="1"/>
</dbReference>
<protein>
    <recommendedName>
        <fullName evidence="4">Nudix hydrolase domain-containing protein</fullName>
    </recommendedName>
</protein>
<proteinExistence type="inferred from homology"/>
<reference evidence="6" key="1">
    <citation type="submission" date="2017-09" db="EMBL/GenBank/DDBJ databases">
        <title>Depth-based differentiation of microbial function through sediment-hosted aquifers and enrichment of novel symbionts in the deep terrestrial subsurface.</title>
        <authorList>
            <person name="Probst A.J."/>
            <person name="Ladd B."/>
            <person name="Jarett J.K."/>
            <person name="Geller-Mcgrath D.E."/>
            <person name="Sieber C.M.K."/>
            <person name="Emerson J.B."/>
            <person name="Anantharaman K."/>
            <person name="Thomas B.C."/>
            <person name="Malmstrom R."/>
            <person name="Stieglmeier M."/>
            <person name="Klingl A."/>
            <person name="Woyke T."/>
            <person name="Ryan C.M."/>
            <person name="Banfield J.F."/>
        </authorList>
    </citation>
    <scope>NUCLEOTIDE SEQUENCE [LARGE SCALE GENOMIC DNA]</scope>
</reference>
<evidence type="ECO:0000313" key="6">
    <source>
        <dbReference type="Proteomes" id="UP000230078"/>
    </source>
</evidence>
<sequence>MEQRHPIRGHQVVCSAFIEKEGKFLIVLCPRFKVWRVPGGRAEHGEKLEETLLREMKEETGLDYKNPIYLGFGQDQQFHVQKDYETSRLLMFFHLKATGEVVLDPEEADDSKWVTIDELKQTQNKEGALTNFFERFPQAM</sequence>
<comment type="cofactor">
    <cofactor evidence="1">
        <name>Mg(2+)</name>
        <dbReference type="ChEBI" id="CHEBI:18420"/>
    </cofactor>
</comment>
<accession>A0A2M7V4K1</accession>
<dbReference type="PROSITE" id="PS51462">
    <property type="entry name" value="NUDIX"/>
    <property type="match status" value="1"/>
</dbReference>
<dbReference type="GO" id="GO:0016787">
    <property type="term" value="F:hydrolase activity"/>
    <property type="evidence" value="ECO:0007669"/>
    <property type="project" value="UniProtKB-KW"/>
</dbReference>